<evidence type="ECO:0000313" key="1">
    <source>
        <dbReference type="EMBL" id="KAG2620855.1"/>
    </source>
</evidence>
<name>A0A8T0UFW0_PANVG</name>
<evidence type="ECO:0000313" key="2">
    <source>
        <dbReference type="Proteomes" id="UP000823388"/>
    </source>
</evidence>
<accession>A0A8T0UFW0</accession>
<gene>
    <name evidence="1" type="ORF">PVAP13_3NG201250</name>
</gene>
<comment type="caution">
    <text evidence="1">The sequence shown here is derived from an EMBL/GenBank/DDBJ whole genome shotgun (WGS) entry which is preliminary data.</text>
</comment>
<organism evidence="1 2">
    <name type="scientific">Panicum virgatum</name>
    <name type="common">Blackwell switchgrass</name>
    <dbReference type="NCBI Taxonomy" id="38727"/>
    <lineage>
        <taxon>Eukaryota</taxon>
        <taxon>Viridiplantae</taxon>
        <taxon>Streptophyta</taxon>
        <taxon>Embryophyta</taxon>
        <taxon>Tracheophyta</taxon>
        <taxon>Spermatophyta</taxon>
        <taxon>Magnoliopsida</taxon>
        <taxon>Liliopsida</taxon>
        <taxon>Poales</taxon>
        <taxon>Poaceae</taxon>
        <taxon>PACMAD clade</taxon>
        <taxon>Panicoideae</taxon>
        <taxon>Panicodae</taxon>
        <taxon>Paniceae</taxon>
        <taxon>Panicinae</taxon>
        <taxon>Panicum</taxon>
        <taxon>Panicum sect. Hiantes</taxon>
    </lineage>
</organism>
<sequence length="154" mass="16913">MIKVQTRRHRQAQSISRLTHCPSVQHPIHRSLPHYSPRVRGFGARGRPVAGERAHRRGLGAAGGVSTSAEGMVARRQELRSTGGGTLGDHCGTAGGRRRSTCCGLRSATASVPAIPWKGFIFFSHRLWRQALTIWYIFFFLNQISGGSPCCFCL</sequence>
<dbReference type="AlphaFoldDB" id="A0A8T0UFW0"/>
<dbReference type="Proteomes" id="UP000823388">
    <property type="component" value="Chromosome 3N"/>
</dbReference>
<reference evidence="1 2" key="1">
    <citation type="submission" date="2020-05" db="EMBL/GenBank/DDBJ databases">
        <title>WGS assembly of Panicum virgatum.</title>
        <authorList>
            <person name="Lovell J.T."/>
            <person name="Jenkins J."/>
            <person name="Shu S."/>
            <person name="Juenger T.E."/>
            <person name="Schmutz J."/>
        </authorList>
    </citation>
    <scope>NUCLEOTIDE SEQUENCE [LARGE SCALE GENOMIC DNA]</scope>
    <source>
        <strain evidence="2">cv. AP13</strain>
    </source>
</reference>
<protein>
    <submittedName>
        <fullName evidence="1">Uncharacterized protein</fullName>
    </submittedName>
</protein>
<keyword evidence="2" id="KW-1185">Reference proteome</keyword>
<proteinExistence type="predicted"/>
<dbReference type="EMBL" id="CM029042">
    <property type="protein sequence ID" value="KAG2620855.1"/>
    <property type="molecule type" value="Genomic_DNA"/>
</dbReference>